<reference evidence="6 7" key="1">
    <citation type="submission" date="2009-01" db="EMBL/GenBank/DDBJ databases">
        <authorList>
            <person name="Fulton L."/>
            <person name="Clifton S."/>
            <person name="Fulton B."/>
            <person name="Xu J."/>
            <person name="Minx P."/>
            <person name="Pepin K.H."/>
            <person name="Johnson M."/>
            <person name="Bhonagiri V."/>
            <person name="Nash W.E."/>
            <person name="Mardis E.R."/>
            <person name="Wilson R.K."/>
        </authorList>
    </citation>
    <scope>NUCLEOTIDE SEQUENCE [LARGE SCALE GENOMIC DNA]</scope>
    <source>
        <strain evidence="7">DSM 10507 / JCM 14656 / S5a33</strain>
    </source>
</reference>
<dbReference type="PRINTS" id="PR00411">
    <property type="entry name" value="PNDRDTASEI"/>
</dbReference>
<dbReference type="PATRIC" id="fig|476272.21.peg.3544"/>
<dbReference type="eggNOG" id="COG2081">
    <property type="taxonomic scope" value="Bacteria"/>
</dbReference>
<evidence type="ECO:0000313" key="7">
    <source>
        <dbReference type="Proteomes" id="UP000003100"/>
    </source>
</evidence>
<dbReference type="PRINTS" id="PR00368">
    <property type="entry name" value="FADPNR"/>
</dbReference>
<dbReference type="InterPro" id="IPR055178">
    <property type="entry name" value="RsdA/BaiN/AoA(So)-like_dom"/>
</dbReference>
<dbReference type="InterPro" id="IPR004792">
    <property type="entry name" value="BaiN-like"/>
</dbReference>
<dbReference type="Gene3D" id="1.10.8.260">
    <property type="entry name" value="HI0933 insert domain-like"/>
    <property type="match status" value="1"/>
</dbReference>
<evidence type="ECO:0008006" key="8">
    <source>
        <dbReference type="Google" id="ProtNLM"/>
    </source>
</evidence>
<dbReference type="SUPFAM" id="SSF51905">
    <property type="entry name" value="FAD/NAD(P)-binding domain"/>
    <property type="match status" value="1"/>
</dbReference>
<dbReference type="Gene3D" id="2.40.30.10">
    <property type="entry name" value="Translation factors"/>
    <property type="match status" value="1"/>
</dbReference>
<reference evidence="6 7" key="2">
    <citation type="submission" date="2009-02" db="EMBL/GenBank/DDBJ databases">
        <title>Draft genome sequence of Blautia hydrogenotrophica DSM 10507 (Ruminococcus hydrogenotrophicus DSM 10507).</title>
        <authorList>
            <person name="Sudarsanam P."/>
            <person name="Ley R."/>
            <person name="Guruge J."/>
            <person name="Turnbaugh P.J."/>
            <person name="Mahowald M."/>
            <person name="Liep D."/>
            <person name="Gordon J."/>
        </authorList>
    </citation>
    <scope>NUCLEOTIDE SEQUENCE [LARGE SCALE GENOMIC DNA]</scope>
    <source>
        <strain evidence="7">DSM 10507 / JCM 14656 / S5a33</strain>
    </source>
</reference>
<dbReference type="PANTHER" id="PTHR42887">
    <property type="entry name" value="OS12G0638800 PROTEIN"/>
    <property type="match status" value="1"/>
</dbReference>
<evidence type="ECO:0000256" key="3">
    <source>
        <dbReference type="ARBA" id="ARBA00022827"/>
    </source>
</evidence>
<dbReference type="GeneID" id="86821781"/>
<evidence type="ECO:0000313" key="6">
    <source>
        <dbReference type="EMBL" id="EEG50553.1"/>
    </source>
</evidence>
<keyword evidence="3" id="KW-0274">FAD</keyword>
<dbReference type="NCBIfam" id="TIGR00275">
    <property type="entry name" value="aminoacetone oxidase family FAD-binding enzyme"/>
    <property type="match status" value="1"/>
</dbReference>
<accession>C0CI75</accession>
<sequence>MAKFLIVGGGAAGMMAAVHAARGGHEVHLFEKNEKLGKKLYITGKGRCNLTNDCATEELFSAIVSNPKFLYSAFYAYPSQAVMSFFEEADVPLKVERGNRVFPKSDHSSDIISGLARQMQRAGVQIHLNTEVKRLLCEGEQIRGIELEGGVFVPSEHVLVATGGLSYPSTGSTGDGYRFAKECGHTVTSLAPSLVPLTAKEDYIPRLQGLSLRNVSLTIFRNSRKVYEDFGEMMFTHCGVTGPMILSASSRVGRYLEKGEVLLASLDLKPGLSAEQLDRRILRDFEEGKNKQFKNVISGLFPSSLTPVVVELSGIPPEKKVHDISKKERQTFGQLIKSFPFTITGIGEFKEAIITRGGVSVKEVHPQTMESKKMKGLYFAGEVLDLDAVTGGYNLQIAWSTAFLAAQALK</sequence>
<comment type="caution">
    <text evidence="6">The sequence shown here is derived from an EMBL/GenBank/DDBJ whole genome shotgun (WGS) entry which is preliminary data.</text>
</comment>
<dbReference type="PANTHER" id="PTHR42887:SF2">
    <property type="entry name" value="OS12G0638800 PROTEIN"/>
    <property type="match status" value="1"/>
</dbReference>
<evidence type="ECO:0000256" key="1">
    <source>
        <dbReference type="ARBA" id="ARBA00001974"/>
    </source>
</evidence>
<dbReference type="InterPro" id="IPR057661">
    <property type="entry name" value="RsdA/BaiN/AoA(So)_Rossmann"/>
</dbReference>
<dbReference type="SUPFAM" id="SSF160996">
    <property type="entry name" value="HI0933 insert domain-like"/>
    <property type="match status" value="1"/>
</dbReference>
<feature type="domain" description="RsdA/BaiN/AoA(So)-like Rossmann fold-like" evidence="4">
    <location>
        <begin position="4"/>
        <end position="407"/>
    </location>
</feature>
<dbReference type="Proteomes" id="UP000003100">
    <property type="component" value="Unassembled WGS sequence"/>
</dbReference>
<evidence type="ECO:0000256" key="2">
    <source>
        <dbReference type="ARBA" id="ARBA00022630"/>
    </source>
</evidence>
<keyword evidence="2" id="KW-0285">Flavoprotein</keyword>
<dbReference type="AlphaFoldDB" id="C0CI75"/>
<dbReference type="RefSeq" id="WP_005945825.1">
    <property type="nucleotide sequence ID" value="NZ_CP136423.1"/>
</dbReference>
<evidence type="ECO:0000259" key="5">
    <source>
        <dbReference type="Pfam" id="PF22780"/>
    </source>
</evidence>
<evidence type="ECO:0000259" key="4">
    <source>
        <dbReference type="Pfam" id="PF03486"/>
    </source>
</evidence>
<name>C0CI75_BLAHS</name>
<dbReference type="Pfam" id="PF03486">
    <property type="entry name" value="HI0933_like"/>
    <property type="match status" value="1"/>
</dbReference>
<protein>
    <recommendedName>
        <fullName evidence="8">NAD(P)/FAD-dependent oxidoreductase</fullName>
    </recommendedName>
</protein>
<gene>
    <name evidence="6" type="ORF">RUMHYD_00539</name>
</gene>
<dbReference type="InterPro" id="IPR023166">
    <property type="entry name" value="BaiN-like_dom_sf"/>
</dbReference>
<dbReference type="EMBL" id="ACBZ01000018">
    <property type="protein sequence ID" value="EEG50553.1"/>
    <property type="molecule type" value="Genomic_DNA"/>
</dbReference>
<dbReference type="Gene3D" id="3.50.50.60">
    <property type="entry name" value="FAD/NAD(P)-binding domain"/>
    <property type="match status" value="1"/>
</dbReference>
<feature type="domain" description="RsdA/BaiN/AoA(So)-like insert" evidence="5">
    <location>
        <begin position="192"/>
        <end position="354"/>
    </location>
</feature>
<keyword evidence="7" id="KW-1185">Reference proteome</keyword>
<dbReference type="HOGENOM" id="CLU_025174_3_1_9"/>
<proteinExistence type="predicted"/>
<organism evidence="6 7">
    <name type="scientific">Blautia hydrogenotrophica (strain DSM 10507 / JCM 14656 / S5a33)</name>
    <name type="common">Ruminococcus hydrogenotrophicus</name>
    <dbReference type="NCBI Taxonomy" id="476272"/>
    <lineage>
        <taxon>Bacteria</taxon>
        <taxon>Bacillati</taxon>
        <taxon>Bacillota</taxon>
        <taxon>Clostridia</taxon>
        <taxon>Lachnospirales</taxon>
        <taxon>Lachnospiraceae</taxon>
        <taxon>Blautia</taxon>
    </lineage>
</organism>
<dbReference type="Pfam" id="PF22780">
    <property type="entry name" value="HI0933_like_1st"/>
    <property type="match status" value="1"/>
</dbReference>
<dbReference type="InterPro" id="IPR036188">
    <property type="entry name" value="FAD/NAD-bd_sf"/>
</dbReference>
<comment type="cofactor">
    <cofactor evidence="1">
        <name>FAD</name>
        <dbReference type="ChEBI" id="CHEBI:57692"/>
    </cofactor>
</comment>